<comment type="caution">
    <text evidence="2">The sequence shown here is derived from an EMBL/GenBank/DDBJ whole genome shotgun (WGS) entry which is preliminary data.</text>
</comment>
<dbReference type="InterPro" id="IPR036059">
    <property type="entry name" value="TldD/PmbA_sf"/>
</dbReference>
<dbReference type="EMBL" id="RPFW01000001">
    <property type="protein sequence ID" value="TVZ05971.1"/>
    <property type="molecule type" value="Genomic_DNA"/>
</dbReference>
<keyword evidence="3" id="KW-1185">Reference proteome</keyword>
<dbReference type="InterPro" id="IPR035068">
    <property type="entry name" value="TldD/PmbA_N"/>
</dbReference>
<dbReference type="Proteomes" id="UP000460272">
    <property type="component" value="Unassembled WGS sequence"/>
</dbReference>
<name>A0A6P2C7E9_9ACTN</name>
<evidence type="ECO:0000313" key="2">
    <source>
        <dbReference type="EMBL" id="TVZ05971.1"/>
    </source>
</evidence>
<dbReference type="InterPro" id="IPR045569">
    <property type="entry name" value="Metalloprtase-TldD/E_C"/>
</dbReference>
<dbReference type="Gene3D" id="3.30.2290.10">
    <property type="entry name" value="PmbA/TldD superfamily"/>
    <property type="match status" value="1"/>
</dbReference>
<organism evidence="2 3">
    <name type="scientific">Trebonia kvetii</name>
    <dbReference type="NCBI Taxonomy" id="2480626"/>
    <lineage>
        <taxon>Bacteria</taxon>
        <taxon>Bacillati</taxon>
        <taxon>Actinomycetota</taxon>
        <taxon>Actinomycetes</taxon>
        <taxon>Streptosporangiales</taxon>
        <taxon>Treboniaceae</taxon>
        <taxon>Trebonia</taxon>
    </lineage>
</organism>
<gene>
    <name evidence="2" type="ORF">EAS64_00385</name>
</gene>
<dbReference type="GO" id="GO:0008237">
    <property type="term" value="F:metallopeptidase activity"/>
    <property type="evidence" value="ECO:0007669"/>
    <property type="project" value="InterPro"/>
</dbReference>
<dbReference type="OrthoDB" id="9763230at2"/>
<proteinExistence type="predicted"/>
<dbReference type="RefSeq" id="WP_145850724.1">
    <property type="nucleotide sequence ID" value="NZ_RPFW01000001.1"/>
</dbReference>
<protein>
    <submittedName>
        <fullName evidence="2">TldD/PmbA family protein</fullName>
    </submittedName>
</protein>
<feature type="domain" description="Metalloprotease TldD/E C-terminal" evidence="1">
    <location>
        <begin position="224"/>
        <end position="446"/>
    </location>
</feature>
<dbReference type="GO" id="GO:0006508">
    <property type="term" value="P:proteolysis"/>
    <property type="evidence" value="ECO:0007669"/>
    <property type="project" value="InterPro"/>
</dbReference>
<sequence length="451" mass="46539">MLPPLDASQTMEALDAALRSTAADEFEIAVLARAGEYTRFAGQVIHQPQDITEVQYLVRAVVDGHPYRVGTATAAGLDRAVAAAADGARVRARLSAAPGEVKLAGPEKDAQNADHWHEDTAAYDAGRRSALAKSAMTEAAQAGGEAAGMFGRAVTQQFVATTTGIRRTTTATEASGALTVNIDDGTAHWIDLGRSARRLDVAGSVSRAVAQARAQRGRAELPAGSYEVVLGAEAMGELLGFLPALGFSGALAADGIGITARAGEAAASALVDVADDGGADVGLPIGFDIEGVTKRRVDFFRGGLVGEAVTDLASAAALGRPSTGHAHIAREQLPEPEAANIVMAAGGAAEEELIAQVERGVYLQRFWYTRLVDRVTGTITGVTRDACFLIEDGRLAAPLAGMRFTQSVLGVLAGITAVGSDVRSQPIMNVWNGCVSAPSARAASFRLGVAP</sequence>
<dbReference type="SUPFAM" id="SSF111283">
    <property type="entry name" value="Putative modulator of DNA gyrase, PmbA/TldD"/>
    <property type="match status" value="1"/>
</dbReference>
<dbReference type="AlphaFoldDB" id="A0A6P2C7E9"/>
<reference evidence="2 3" key="1">
    <citation type="submission" date="2018-11" db="EMBL/GenBank/DDBJ databases">
        <title>Trebonia kvetii gen.nov., sp.nov., a novel acidophilic actinobacterium, and proposal of the new actinobacterial family Treboniaceae fam. nov.</title>
        <authorList>
            <person name="Rapoport D."/>
            <person name="Sagova-Mareckova M."/>
            <person name="Sedlacek I."/>
            <person name="Provaznik J."/>
            <person name="Kralova S."/>
            <person name="Pavlinic D."/>
            <person name="Benes V."/>
            <person name="Kopecky J."/>
        </authorList>
    </citation>
    <scope>NUCLEOTIDE SEQUENCE [LARGE SCALE GENOMIC DNA]</scope>
    <source>
        <strain evidence="2 3">15Tr583</strain>
    </source>
</reference>
<dbReference type="Pfam" id="PF19289">
    <property type="entry name" value="PmbA_TldD_3rd"/>
    <property type="match status" value="1"/>
</dbReference>
<dbReference type="PANTHER" id="PTHR43666">
    <property type="entry name" value="TLDD PROTEIN"/>
    <property type="match status" value="1"/>
</dbReference>
<accession>A0A6P2C7E9</accession>
<dbReference type="PANTHER" id="PTHR43666:SF1">
    <property type="entry name" value="CONSERVED PROTEIN"/>
    <property type="match status" value="1"/>
</dbReference>
<evidence type="ECO:0000313" key="3">
    <source>
        <dbReference type="Proteomes" id="UP000460272"/>
    </source>
</evidence>
<evidence type="ECO:0000259" key="1">
    <source>
        <dbReference type="Pfam" id="PF19289"/>
    </source>
</evidence>